<name>A0A7Y9WMN0_9BURK</name>
<reference evidence="1 2" key="1">
    <citation type="submission" date="2020-07" db="EMBL/GenBank/DDBJ databases">
        <title>Exploring microbial biodiversity for novel pathways involved in the catabolism of aromatic compounds derived from lignin.</title>
        <authorList>
            <person name="Elkins J."/>
        </authorList>
    </citation>
    <scope>NUCLEOTIDE SEQUENCE [LARGE SCALE GENOMIC DNA]</scope>
    <source>
        <strain evidence="1 2">H2C3C</strain>
    </source>
</reference>
<evidence type="ECO:0000313" key="1">
    <source>
        <dbReference type="EMBL" id="NYH23682.1"/>
    </source>
</evidence>
<proteinExistence type="predicted"/>
<keyword evidence="2" id="KW-1185">Reference proteome</keyword>
<dbReference type="Proteomes" id="UP000540929">
    <property type="component" value="Unassembled WGS sequence"/>
</dbReference>
<evidence type="ECO:0000313" key="2">
    <source>
        <dbReference type="Proteomes" id="UP000540929"/>
    </source>
</evidence>
<organism evidence="1 2">
    <name type="scientific">Paraburkholderia bryophila</name>
    <dbReference type="NCBI Taxonomy" id="420952"/>
    <lineage>
        <taxon>Bacteria</taxon>
        <taxon>Pseudomonadati</taxon>
        <taxon>Pseudomonadota</taxon>
        <taxon>Betaproteobacteria</taxon>
        <taxon>Burkholderiales</taxon>
        <taxon>Burkholderiaceae</taxon>
        <taxon>Paraburkholderia</taxon>
    </lineage>
</organism>
<protein>
    <submittedName>
        <fullName evidence="1">Uncharacterized protein</fullName>
    </submittedName>
</protein>
<dbReference type="EMBL" id="JACCAS010000001">
    <property type="protein sequence ID" value="NYH23682.1"/>
    <property type="molecule type" value="Genomic_DNA"/>
</dbReference>
<accession>A0A7Y9WMN0</accession>
<comment type="caution">
    <text evidence="1">The sequence shown here is derived from an EMBL/GenBank/DDBJ whole genome shotgun (WGS) entry which is preliminary data.</text>
</comment>
<sequence>MKQKSQLDELAFALGEGTSRGFEAARDGLNEGADRYAQAG</sequence>
<dbReference type="AlphaFoldDB" id="A0A7Y9WMN0"/>
<dbReference type="RefSeq" id="WP_257030412.1">
    <property type="nucleotide sequence ID" value="NZ_JACCAS010000001.1"/>
</dbReference>
<gene>
    <name evidence="1" type="ORF">GGD40_003161</name>
</gene>